<protein>
    <submittedName>
        <fullName evidence="2">IS30 family transposase</fullName>
    </submittedName>
</protein>
<name>A0A2M7IBW7_9BACT</name>
<evidence type="ECO:0000259" key="1">
    <source>
        <dbReference type="Pfam" id="PF13936"/>
    </source>
</evidence>
<dbReference type="InterPro" id="IPR009057">
    <property type="entry name" value="Homeodomain-like_sf"/>
</dbReference>
<evidence type="ECO:0000313" key="2">
    <source>
        <dbReference type="EMBL" id="PIW73104.1"/>
    </source>
</evidence>
<dbReference type="PANTHER" id="PTHR10948">
    <property type="entry name" value="TRANSPOSASE"/>
    <property type="match status" value="1"/>
</dbReference>
<dbReference type="PANTHER" id="PTHR10948:SF23">
    <property type="entry name" value="TRANSPOSASE INSI FOR INSERTION SEQUENCE ELEMENT IS30A-RELATED"/>
    <property type="match status" value="1"/>
</dbReference>
<comment type="caution">
    <text evidence="2">The sequence shown here is derived from an EMBL/GenBank/DDBJ whole genome shotgun (WGS) entry which is preliminary data.</text>
</comment>
<evidence type="ECO:0000313" key="3">
    <source>
        <dbReference type="Proteomes" id="UP000230822"/>
    </source>
</evidence>
<dbReference type="GO" id="GO:0032196">
    <property type="term" value="P:transposition"/>
    <property type="evidence" value="ECO:0007669"/>
    <property type="project" value="TreeGrafter"/>
</dbReference>
<gene>
    <name evidence="2" type="ORF">CO005_03285</name>
</gene>
<dbReference type="Pfam" id="PF13936">
    <property type="entry name" value="HTH_38"/>
    <property type="match status" value="1"/>
</dbReference>
<dbReference type="EMBL" id="PFGU01000087">
    <property type="protein sequence ID" value="PIW73104.1"/>
    <property type="molecule type" value="Genomic_DNA"/>
</dbReference>
<sequence>MTPYDQLSLRERELLFGALKQGKSLRSIGKDLGRSHTTLARELKRNCKYGRAYLPCKAQTRYENITKKQRHKAPLKNPEIYLFVRDKLREKWSPETISGRLKLESKGVDSISKDTIYSYIYKNKKRRRDFIKHLVRKHKRR</sequence>
<dbReference type="Proteomes" id="UP000230822">
    <property type="component" value="Unassembled WGS sequence"/>
</dbReference>
<dbReference type="GO" id="GO:0004803">
    <property type="term" value="F:transposase activity"/>
    <property type="evidence" value="ECO:0007669"/>
    <property type="project" value="TreeGrafter"/>
</dbReference>
<feature type="non-terminal residue" evidence="2">
    <location>
        <position position="141"/>
    </location>
</feature>
<dbReference type="InterPro" id="IPR051917">
    <property type="entry name" value="Transposase-Integrase"/>
</dbReference>
<dbReference type="InterPro" id="IPR025246">
    <property type="entry name" value="IS30-like_HTH"/>
</dbReference>
<dbReference type="GO" id="GO:0005829">
    <property type="term" value="C:cytosol"/>
    <property type="evidence" value="ECO:0007669"/>
    <property type="project" value="TreeGrafter"/>
</dbReference>
<dbReference type="Gene3D" id="1.10.10.60">
    <property type="entry name" value="Homeodomain-like"/>
    <property type="match status" value="1"/>
</dbReference>
<dbReference type="SUPFAM" id="SSF46689">
    <property type="entry name" value="Homeodomain-like"/>
    <property type="match status" value="1"/>
</dbReference>
<dbReference type="AlphaFoldDB" id="A0A2M7IBW7"/>
<proteinExistence type="predicted"/>
<feature type="domain" description="Transposase IS30-like HTH" evidence="1">
    <location>
        <begin position="4"/>
        <end position="46"/>
    </location>
</feature>
<accession>A0A2M7IBW7</accession>
<reference evidence="3" key="1">
    <citation type="submission" date="2017-09" db="EMBL/GenBank/DDBJ databases">
        <title>Depth-based differentiation of microbial function through sediment-hosted aquifers and enrichment of novel symbionts in the deep terrestrial subsurface.</title>
        <authorList>
            <person name="Probst A.J."/>
            <person name="Ladd B."/>
            <person name="Jarett J.K."/>
            <person name="Geller-Mcgrath D.E."/>
            <person name="Sieber C.M.K."/>
            <person name="Emerson J.B."/>
            <person name="Anantharaman K."/>
            <person name="Thomas B.C."/>
            <person name="Malmstrom R."/>
            <person name="Stieglmeier M."/>
            <person name="Klingl A."/>
            <person name="Woyke T."/>
            <person name="Ryan C.M."/>
            <person name="Banfield J.F."/>
        </authorList>
    </citation>
    <scope>NUCLEOTIDE SEQUENCE [LARGE SCALE GENOMIC DNA]</scope>
</reference>
<organism evidence="2 3">
    <name type="scientific">Candidatus Roizmanbacteria bacterium CG_4_8_14_3_um_filter_34_9</name>
    <dbReference type="NCBI Taxonomy" id="1974832"/>
    <lineage>
        <taxon>Bacteria</taxon>
        <taxon>Candidatus Roizmaniibacteriota</taxon>
    </lineage>
</organism>